<name>A0A2R6Y084_9BACL</name>
<evidence type="ECO:0000313" key="1">
    <source>
        <dbReference type="EMBL" id="PTQ56042.1"/>
    </source>
</evidence>
<gene>
    <name evidence="1" type="ORF">BSOLF_1003</name>
</gene>
<dbReference type="Proteomes" id="UP000244338">
    <property type="component" value="Unassembled WGS sequence"/>
</dbReference>
<reference evidence="2" key="1">
    <citation type="journal article" date="2018" name="Sci. Rep.">
        <title>Lignite coal burning seam in the remote Altai Mountains harbors a hydrogen-driven thermophilic microbial community.</title>
        <authorList>
            <person name="Kadnikov V.V."/>
            <person name="Mardanov A.V."/>
            <person name="Ivasenko D.A."/>
            <person name="Antsiferov D.V."/>
            <person name="Beletsky A.V."/>
            <person name="Karnachuk O.V."/>
            <person name="Ravin N.V."/>
        </authorList>
    </citation>
    <scope>NUCLEOTIDE SEQUENCE [LARGE SCALE GENOMIC DNA]</scope>
</reference>
<protein>
    <submittedName>
        <fullName evidence="1">Uncharacterized protein</fullName>
    </submittedName>
</protein>
<organism evidence="1 2">
    <name type="scientific">Candidatus Carbonibacillus altaicus</name>
    <dbReference type="NCBI Taxonomy" id="2163959"/>
    <lineage>
        <taxon>Bacteria</taxon>
        <taxon>Bacillati</taxon>
        <taxon>Bacillota</taxon>
        <taxon>Bacilli</taxon>
        <taxon>Bacillales</taxon>
        <taxon>Candidatus Carbonibacillus</taxon>
    </lineage>
</organism>
<dbReference type="AlphaFoldDB" id="A0A2R6Y084"/>
<proteinExistence type="predicted"/>
<comment type="caution">
    <text evidence="1">The sequence shown here is derived from an EMBL/GenBank/DDBJ whole genome shotgun (WGS) entry which is preliminary data.</text>
</comment>
<dbReference type="EMBL" id="PEBX01000051">
    <property type="protein sequence ID" value="PTQ56042.1"/>
    <property type="molecule type" value="Genomic_DNA"/>
</dbReference>
<accession>A0A2R6Y084</accession>
<evidence type="ECO:0000313" key="2">
    <source>
        <dbReference type="Proteomes" id="UP000244338"/>
    </source>
</evidence>
<sequence length="38" mass="4364">MHHRLVRHCPAVKTLALHSNRPYRATLDQVDRASSVVQ</sequence>